<sequence>MAIFSFSSRQIILIFIIILSFNFLSISHGRKISKVNDESFRIRAVNLGGWLVTEGWIKPSLFDSIPNKDFLDGTELQLKSVRVGKYLCAELGGGTIIVANRTSASGWESFKLWRINEKSFNLRVFNKQFVGLNMGAAGNGNNQVVAVENTPGNSEIFEIVRSSDDPDRVRIKASNGYFLQVKGEEVVTADFIGNISSGWGNDDPSVFVMRISGRLQGEFQITNGYGPNLAPQIMKQHWSTYIVEEDFKFIAKSGLNAVRIPVGWWIASDPSPPKPFVAGSLEALDDAFLWAQKHGIKVIIDLHAAPGSQNGWEHSGSRDGFQEWGQTDDNIQQTVAVIEFLTARYAKSPALIAVELLNEPLSPGVSLENVTKYYKAGYDAVRKHSSTAYVIMSNRLGNIDSRELFPLANAFTKPVIDVHYYNLFSDVFNSMTTVEHNIQFIQTNRSQQLNRLTSSNAPLILVGEWVAEWQVQNATKEEYQRFAKAQLQVYGRATFGWAYWTLKNVNRHWSLQWMIQNGYISLL</sequence>
<reference evidence="2" key="1">
    <citation type="journal article" date="2023" name="Nat. Plants">
        <title>Single-cell RNA sequencing provides a high-resolution roadmap for understanding the multicellular compartmentation of specialized metabolism.</title>
        <authorList>
            <person name="Sun S."/>
            <person name="Shen X."/>
            <person name="Li Y."/>
            <person name="Li Y."/>
            <person name="Wang S."/>
            <person name="Li R."/>
            <person name="Zhang H."/>
            <person name="Shen G."/>
            <person name="Guo B."/>
            <person name="Wei J."/>
            <person name="Xu J."/>
            <person name="St-Pierre B."/>
            <person name="Chen S."/>
            <person name="Sun C."/>
        </authorList>
    </citation>
    <scope>NUCLEOTIDE SEQUENCE [LARGE SCALE GENOMIC DNA]</scope>
</reference>
<dbReference type="Proteomes" id="UP001060085">
    <property type="component" value="Linkage Group LG07"/>
</dbReference>
<name>A0ACC0A1D3_CATRO</name>
<comment type="caution">
    <text evidence="1">The sequence shown here is derived from an EMBL/GenBank/DDBJ whole genome shotgun (WGS) entry which is preliminary data.</text>
</comment>
<organism evidence="1 2">
    <name type="scientific">Catharanthus roseus</name>
    <name type="common">Madagascar periwinkle</name>
    <name type="synonym">Vinca rosea</name>
    <dbReference type="NCBI Taxonomy" id="4058"/>
    <lineage>
        <taxon>Eukaryota</taxon>
        <taxon>Viridiplantae</taxon>
        <taxon>Streptophyta</taxon>
        <taxon>Embryophyta</taxon>
        <taxon>Tracheophyta</taxon>
        <taxon>Spermatophyta</taxon>
        <taxon>Magnoliopsida</taxon>
        <taxon>eudicotyledons</taxon>
        <taxon>Gunneridae</taxon>
        <taxon>Pentapetalae</taxon>
        <taxon>asterids</taxon>
        <taxon>lamiids</taxon>
        <taxon>Gentianales</taxon>
        <taxon>Apocynaceae</taxon>
        <taxon>Rauvolfioideae</taxon>
        <taxon>Vinceae</taxon>
        <taxon>Catharanthinae</taxon>
        <taxon>Catharanthus</taxon>
    </lineage>
</organism>
<proteinExistence type="predicted"/>
<keyword evidence="2" id="KW-1185">Reference proteome</keyword>
<dbReference type="EMBL" id="CM044707">
    <property type="protein sequence ID" value="KAI5654702.1"/>
    <property type="molecule type" value="Genomic_DNA"/>
</dbReference>
<gene>
    <name evidence="1" type="ORF">M9H77_31889</name>
</gene>
<evidence type="ECO:0000313" key="2">
    <source>
        <dbReference type="Proteomes" id="UP001060085"/>
    </source>
</evidence>
<evidence type="ECO:0000313" key="1">
    <source>
        <dbReference type="EMBL" id="KAI5654702.1"/>
    </source>
</evidence>
<protein>
    <submittedName>
        <fullName evidence="1">Uncharacterized protein</fullName>
    </submittedName>
</protein>
<accession>A0ACC0A1D3</accession>